<feature type="domain" description="Putative zinc-finger" evidence="1">
    <location>
        <begin position="5"/>
        <end position="27"/>
    </location>
</feature>
<organism evidence="2">
    <name type="scientific">marine metagenome</name>
    <dbReference type="NCBI Taxonomy" id="408172"/>
    <lineage>
        <taxon>unclassified sequences</taxon>
        <taxon>metagenomes</taxon>
        <taxon>ecological metagenomes</taxon>
    </lineage>
</organism>
<evidence type="ECO:0000313" key="2">
    <source>
        <dbReference type="EMBL" id="SVC38850.1"/>
    </source>
</evidence>
<accession>A0A382LQG4</accession>
<name>A0A382LQG4_9ZZZZ</name>
<sequence>MSREKFIELIGPYLDGELSEEERETVEGYLAS</sequence>
<protein>
    <recommendedName>
        <fullName evidence="1">Putative zinc-finger domain-containing protein</fullName>
    </recommendedName>
</protein>
<dbReference type="EMBL" id="UINC01088536">
    <property type="protein sequence ID" value="SVC38850.1"/>
    <property type="molecule type" value="Genomic_DNA"/>
</dbReference>
<gene>
    <name evidence="2" type="ORF">METZ01_LOCUS291704</name>
</gene>
<evidence type="ECO:0000259" key="1">
    <source>
        <dbReference type="Pfam" id="PF13490"/>
    </source>
</evidence>
<feature type="non-terminal residue" evidence="2">
    <location>
        <position position="32"/>
    </location>
</feature>
<dbReference type="InterPro" id="IPR027383">
    <property type="entry name" value="Znf_put"/>
</dbReference>
<dbReference type="Pfam" id="PF13490">
    <property type="entry name" value="zf-HC2"/>
    <property type="match status" value="1"/>
</dbReference>
<reference evidence="2" key="1">
    <citation type="submission" date="2018-05" db="EMBL/GenBank/DDBJ databases">
        <authorList>
            <person name="Lanie J.A."/>
            <person name="Ng W.-L."/>
            <person name="Kazmierczak K.M."/>
            <person name="Andrzejewski T.M."/>
            <person name="Davidsen T.M."/>
            <person name="Wayne K.J."/>
            <person name="Tettelin H."/>
            <person name="Glass J.I."/>
            <person name="Rusch D."/>
            <person name="Podicherti R."/>
            <person name="Tsui H.-C.T."/>
            <person name="Winkler M.E."/>
        </authorList>
    </citation>
    <scope>NUCLEOTIDE SEQUENCE</scope>
</reference>
<dbReference type="Gene3D" id="1.10.10.1320">
    <property type="entry name" value="Anti-sigma factor, zinc-finger domain"/>
    <property type="match status" value="1"/>
</dbReference>
<dbReference type="InterPro" id="IPR041916">
    <property type="entry name" value="Anti_sigma_zinc_sf"/>
</dbReference>
<dbReference type="AlphaFoldDB" id="A0A382LQG4"/>
<proteinExistence type="predicted"/>